<feature type="region of interest" description="Disordered" evidence="1">
    <location>
        <begin position="1"/>
        <end position="38"/>
    </location>
</feature>
<name>Q6IKL9_DROME</name>
<keyword evidence="2" id="KW-1133">Transmembrane helix</keyword>
<reference evidence="3" key="1">
    <citation type="journal article" date="2003" name="Genome Biol.">
        <title>An integrated gene annotation and transcriptional profiling approach towards the full gene content of the Drosophila genome.</title>
        <authorList>
            <person name="Hild M."/>
            <person name="Beckmann B."/>
            <person name="Haas S.A."/>
            <person name="Koch B."/>
            <person name="Solovyev V."/>
            <person name="Busold C."/>
            <person name="Fellenberg K."/>
            <person name="Boutros M."/>
            <person name="Vingron M."/>
            <person name="Sauer F."/>
            <person name="Hoheisel J.D."/>
            <person name="Paro R."/>
        </authorList>
    </citation>
    <scope>NUCLEOTIDE SEQUENCE</scope>
</reference>
<feature type="transmembrane region" description="Helical" evidence="2">
    <location>
        <begin position="52"/>
        <end position="72"/>
    </location>
</feature>
<organism evidence="3">
    <name type="scientific">Drosophila melanogaster</name>
    <name type="common">Fruit fly</name>
    <dbReference type="NCBI Taxonomy" id="7227"/>
    <lineage>
        <taxon>Eukaryota</taxon>
        <taxon>Metazoa</taxon>
        <taxon>Ecdysozoa</taxon>
        <taxon>Arthropoda</taxon>
        <taxon>Hexapoda</taxon>
        <taxon>Insecta</taxon>
        <taxon>Pterygota</taxon>
        <taxon>Neoptera</taxon>
        <taxon>Endopterygota</taxon>
        <taxon>Diptera</taxon>
        <taxon>Brachycera</taxon>
        <taxon>Muscomorpha</taxon>
        <taxon>Ephydroidea</taxon>
        <taxon>Drosophilidae</taxon>
        <taxon>Drosophila</taxon>
        <taxon>Sophophora</taxon>
    </lineage>
</organism>
<accession>Q6IKL9</accession>
<evidence type="ECO:0000256" key="1">
    <source>
        <dbReference type="SAM" id="MobiDB-lite"/>
    </source>
</evidence>
<proteinExistence type="predicted"/>
<evidence type="ECO:0000256" key="2">
    <source>
        <dbReference type="SAM" id="Phobius"/>
    </source>
</evidence>
<dbReference type="EMBL" id="BK002347">
    <property type="protein sequence ID" value="DAA03853.1"/>
    <property type="molecule type" value="Genomic_DNA"/>
</dbReference>
<dbReference type="AlphaFoldDB" id="Q6IKL9"/>
<gene>
    <name evidence="3" type="ORF">HDC12136</name>
</gene>
<keyword evidence="2" id="KW-0812">Transmembrane</keyword>
<protein>
    <submittedName>
        <fullName evidence="3">HDC12136</fullName>
    </submittedName>
</protein>
<evidence type="ECO:0000313" key="3">
    <source>
        <dbReference type="EMBL" id="DAA03853.1"/>
    </source>
</evidence>
<keyword evidence="2" id="KW-0472">Membrane</keyword>
<sequence length="75" mass="8169">MSAKEGCNPPPPTGPPTITAHHHHPRPPTPQLLHSSVATTSSQPSTLAQKLWLWWFSFPYAILCNCGTSASFSME</sequence>